<organism evidence="3 4">
    <name type="scientific">Actinidia rufa</name>
    <dbReference type="NCBI Taxonomy" id="165716"/>
    <lineage>
        <taxon>Eukaryota</taxon>
        <taxon>Viridiplantae</taxon>
        <taxon>Streptophyta</taxon>
        <taxon>Embryophyta</taxon>
        <taxon>Tracheophyta</taxon>
        <taxon>Spermatophyta</taxon>
        <taxon>Magnoliopsida</taxon>
        <taxon>eudicotyledons</taxon>
        <taxon>Gunneridae</taxon>
        <taxon>Pentapetalae</taxon>
        <taxon>asterids</taxon>
        <taxon>Ericales</taxon>
        <taxon>Actinidiaceae</taxon>
        <taxon>Actinidia</taxon>
    </lineage>
</organism>
<sequence>MISVTRQKKAKPNKGAASKTVCRRSWTRNEEEVLINALKDIVALGMKVENNTFRSGYLQVLEGKIIKALPSTDLRATPHIESKIKKWKKVYNSLFSLLSLSGIGWNGTDKMLDVMNEEAWDDYVKKDVDAKSLRNKSWPFYEDWLIIFGKDRATGEFAESATDAVENMDKEDEVGESMPLNSSGMGGMECSNSVTHHPTSSSEKRKEKKRARAADTLVEGLINFADKLCHVMEKADSRMEFIGSRLGYAHDLSAARKSLNVVLLKLPLCPDDRFSVADLIMRDAQRIDFFFSLSDEDKLFYVIRLLS</sequence>
<dbReference type="PANTHER" id="PTHR46250:SF15">
    <property type="entry name" value="OS01G0523800 PROTEIN"/>
    <property type="match status" value="1"/>
</dbReference>
<comment type="caution">
    <text evidence="3">The sequence shown here is derived from an EMBL/GenBank/DDBJ whole genome shotgun (WGS) entry which is preliminary data.</text>
</comment>
<dbReference type="EMBL" id="BJWL01000006">
    <property type="protein sequence ID" value="GFY88737.1"/>
    <property type="molecule type" value="Genomic_DNA"/>
</dbReference>
<protein>
    <recommendedName>
        <fullName evidence="2">Myb/SANT-like domain-containing protein</fullName>
    </recommendedName>
</protein>
<evidence type="ECO:0000313" key="3">
    <source>
        <dbReference type="EMBL" id="GFY88737.1"/>
    </source>
</evidence>
<evidence type="ECO:0000256" key="1">
    <source>
        <dbReference type="SAM" id="MobiDB-lite"/>
    </source>
</evidence>
<gene>
    <name evidence="3" type="ORF">Acr_06g0006770</name>
</gene>
<name>A0A7J0ET38_9ERIC</name>
<reference evidence="3 4" key="1">
    <citation type="submission" date="2019-07" db="EMBL/GenBank/DDBJ databases">
        <title>De Novo Assembly of kiwifruit Actinidia rufa.</title>
        <authorList>
            <person name="Sugita-Konishi S."/>
            <person name="Sato K."/>
            <person name="Mori E."/>
            <person name="Abe Y."/>
            <person name="Kisaki G."/>
            <person name="Hamano K."/>
            <person name="Suezawa K."/>
            <person name="Otani M."/>
            <person name="Fukuda T."/>
            <person name="Manabe T."/>
            <person name="Gomi K."/>
            <person name="Tabuchi M."/>
            <person name="Akimitsu K."/>
            <person name="Kataoka I."/>
        </authorList>
    </citation>
    <scope>NUCLEOTIDE SEQUENCE [LARGE SCALE GENOMIC DNA]</scope>
    <source>
        <strain evidence="4">cv. Fuchu</strain>
    </source>
</reference>
<dbReference type="Proteomes" id="UP000585474">
    <property type="component" value="Unassembled WGS sequence"/>
</dbReference>
<dbReference type="InterPro" id="IPR024752">
    <property type="entry name" value="Myb/SANT-like_dom"/>
</dbReference>
<feature type="region of interest" description="Disordered" evidence="1">
    <location>
        <begin position="1"/>
        <end position="22"/>
    </location>
</feature>
<feature type="region of interest" description="Disordered" evidence="1">
    <location>
        <begin position="181"/>
        <end position="209"/>
    </location>
</feature>
<feature type="compositionally biased region" description="Polar residues" evidence="1">
    <location>
        <begin position="190"/>
        <end position="199"/>
    </location>
</feature>
<feature type="compositionally biased region" description="Basic residues" evidence="1">
    <location>
        <begin position="1"/>
        <end position="12"/>
    </location>
</feature>
<dbReference type="PANTHER" id="PTHR46250">
    <property type="entry name" value="MYB/SANT-LIKE DNA-BINDING DOMAIN PROTEIN-RELATED"/>
    <property type="match status" value="1"/>
</dbReference>
<accession>A0A7J0ET38</accession>
<evidence type="ECO:0000259" key="2">
    <source>
        <dbReference type="Pfam" id="PF12776"/>
    </source>
</evidence>
<proteinExistence type="predicted"/>
<feature type="domain" description="Myb/SANT-like" evidence="2">
    <location>
        <begin position="25"/>
        <end position="123"/>
    </location>
</feature>
<keyword evidence="4" id="KW-1185">Reference proteome</keyword>
<dbReference type="OrthoDB" id="1748457at2759"/>
<dbReference type="AlphaFoldDB" id="A0A7J0ET38"/>
<dbReference type="Pfam" id="PF12776">
    <property type="entry name" value="Myb_DNA-bind_3"/>
    <property type="match status" value="1"/>
</dbReference>
<evidence type="ECO:0000313" key="4">
    <source>
        <dbReference type="Proteomes" id="UP000585474"/>
    </source>
</evidence>